<evidence type="ECO:0000313" key="1">
    <source>
        <dbReference type="EMBL" id="KAL1116811.1"/>
    </source>
</evidence>
<organism evidence="1 2">
    <name type="scientific">Ranatra chinensis</name>
    <dbReference type="NCBI Taxonomy" id="642074"/>
    <lineage>
        <taxon>Eukaryota</taxon>
        <taxon>Metazoa</taxon>
        <taxon>Ecdysozoa</taxon>
        <taxon>Arthropoda</taxon>
        <taxon>Hexapoda</taxon>
        <taxon>Insecta</taxon>
        <taxon>Pterygota</taxon>
        <taxon>Neoptera</taxon>
        <taxon>Paraneoptera</taxon>
        <taxon>Hemiptera</taxon>
        <taxon>Heteroptera</taxon>
        <taxon>Panheteroptera</taxon>
        <taxon>Nepomorpha</taxon>
        <taxon>Nepidae</taxon>
        <taxon>Ranatrinae</taxon>
        <taxon>Ranatra</taxon>
    </lineage>
</organism>
<dbReference type="AlphaFoldDB" id="A0ABD0Y013"/>
<name>A0ABD0Y013_9HEMI</name>
<reference evidence="1 2" key="1">
    <citation type="submission" date="2024-07" db="EMBL/GenBank/DDBJ databases">
        <title>Chromosome-level genome assembly of the water stick insect Ranatra chinensis (Heteroptera: Nepidae).</title>
        <authorList>
            <person name="Liu X."/>
        </authorList>
    </citation>
    <scope>NUCLEOTIDE SEQUENCE [LARGE SCALE GENOMIC DNA]</scope>
    <source>
        <strain evidence="1">Cailab_2021Rc</strain>
        <tissue evidence="1">Muscle</tissue>
    </source>
</reference>
<evidence type="ECO:0000313" key="2">
    <source>
        <dbReference type="Proteomes" id="UP001558652"/>
    </source>
</evidence>
<accession>A0ABD0Y013</accession>
<dbReference type="InterPro" id="IPR026784">
    <property type="entry name" value="Coact_PPARg"/>
</dbReference>
<comment type="caution">
    <text evidence="1">The sequence shown here is derived from an EMBL/GenBank/DDBJ whole genome shotgun (WGS) entry which is preliminary data.</text>
</comment>
<sequence>MSPLIYQILTQGEIKLPVLMEDETHKDFPSIQLFYRPMRQMVYAILFNLHHLTYIAKNNKDKANDVKLPDIVIKEWIWSKTNPYQKPEMVRAEPLGWGVPTIQRLWFGTTVDDKRRRLRAYLTCMRSDTQLMLNPGYVPQHLLVLATVLRYIMSFPEKRVLRRHELDALIATAMDPHLPNSEFNQELQVEGISTRAVQVGALVMAGVEYALLVNDACGAPIPWLMACPWLYFDGKLLGAHLGRAATAKNLLELCSHRIPQVVKVDRMREAVLEGLYVQWARPPLLPPLPPVEAARVHSVMPAGMPAPSRTPVRGAATLPPGVRGRGVTTGGRLEIAGVVVGNWGPNSRLHPDVLLPPQVRCQTEYKFYASC</sequence>
<protein>
    <recommendedName>
        <fullName evidence="3">Constitutive coactivator of PPAR-gamma-like protein 2</fullName>
    </recommendedName>
</protein>
<dbReference type="PANTHER" id="PTHR15976">
    <property type="entry name" value="CONSTITUTIVE COACTIVATOR OF PEROXISOME PROLIFERATOR-ACTIVATED RECEPTOR GAMMA"/>
    <property type="match status" value="1"/>
</dbReference>
<dbReference type="Proteomes" id="UP001558652">
    <property type="component" value="Unassembled WGS sequence"/>
</dbReference>
<evidence type="ECO:0008006" key="3">
    <source>
        <dbReference type="Google" id="ProtNLM"/>
    </source>
</evidence>
<gene>
    <name evidence="1" type="ORF">AAG570_005281</name>
</gene>
<keyword evidence="2" id="KW-1185">Reference proteome</keyword>
<proteinExistence type="predicted"/>
<dbReference type="PANTHER" id="PTHR15976:SF16">
    <property type="entry name" value="ASTEROID DOMAIN-CONTAINING PROTEIN"/>
    <property type="match status" value="1"/>
</dbReference>
<dbReference type="EMBL" id="JBFDAA010000017">
    <property type="protein sequence ID" value="KAL1116811.1"/>
    <property type="molecule type" value="Genomic_DNA"/>
</dbReference>